<gene>
    <name evidence="2" type="ORF">GPM918_LOCUS16370</name>
    <name evidence="3" type="ORF">SRO942_LOCUS16368</name>
</gene>
<feature type="domain" description="PiggyBac transposable element-derived protein" evidence="1">
    <location>
        <begin position="2"/>
        <end position="130"/>
    </location>
</feature>
<evidence type="ECO:0000259" key="1">
    <source>
        <dbReference type="Pfam" id="PF13843"/>
    </source>
</evidence>
<dbReference type="Proteomes" id="UP000663829">
    <property type="component" value="Unassembled WGS sequence"/>
</dbReference>
<reference evidence="2" key="1">
    <citation type="submission" date="2021-02" db="EMBL/GenBank/DDBJ databases">
        <authorList>
            <person name="Nowell W R."/>
        </authorList>
    </citation>
    <scope>NUCLEOTIDE SEQUENCE</scope>
</reference>
<sequence length="140" mass="16052">MILDFLIYTGATSDIMRFPDLGVSGSIVMTLMQPYLDKGHNLFLNSWFTSPTLFEKLHTRSTEACGTARANRAGLRKFEDKPRKGQQVYQSTDDMLALKWFDKREVIMLPTIHEPRIGFTGKNDPKTKRPIQKPISVIEF</sequence>
<dbReference type="Proteomes" id="UP000681722">
    <property type="component" value="Unassembled WGS sequence"/>
</dbReference>
<accession>A0A814KLR9</accession>
<organism evidence="2 4">
    <name type="scientific">Didymodactylos carnosus</name>
    <dbReference type="NCBI Taxonomy" id="1234261"/>
    <lineage>
        <taxon>Eukaryota</taxon>
        <taxon>Metazoa</taxon>
        <taxon>Spiralia</taxon>
        <taxon>Gnathifera</taxon>
        <taxon>Rotifera</taxon>
        <taxon>Eurotatoria</taxon>
        <taxon>Bdelloidea</taxon>
        <taxon>Philodinida</taxon>
        <taxon>Philodinidae</taxon>
        <taxon>Didymodactylos</taxon>
    </lineage>
</organism>
<proteinExistence type="predicted"/>
<dbReference type="OrthoDB" id="6146839at2759"/>
<dbReference type="PANTHER" id="PTHR46599:SF3">
    <property type="entry name" value="PIGGYBAC TRANSPOSABLE ELEMENT-DERIVED PROTEIN 4"/>
    <property type="match status" value="1"/>
</dbReference>
<evidence type="ECO:0000313" key="4">
    <source>
        <dbReference type="Proteomes" id="UP000663829"/>
    </source>
</evidence>
<dbReference type="EMBL" id="CAJNOQ010004289">
    <property type="protein sequence ID" value="CAF1052726.1"/>
    <property type="molecule type" value="Genomic_DNA"/>
</dbReference>
<name>A0A814KLR9_9BILA</name>
<evidence type="ECO:0000313" key="2">
    <source>
        <dbReference type="EMBL" id="CAF1052726.1"/>
    </source>
</evidence>
<dbReference type="InterPro" id="IPR029526">
    <property type="entry name" value="PGBD"/>
</dbReference>
<dbReference type="PANTHER" id="PTHR46599">
    <property type="entry name" value="PIGGYBAC TRANSPOSABLE ELEMENT-DERIVED PROTEIN 4"/>
    <property type="match status" value="1"/>
</dbReference>
<keyword evidence="4" id="KW-1185">Reference proteome</keyword>
<protein>
    <recommendedName>
        <fullName evidence="1">PiggyBac transposable element-derived protein domain-containing protein</fullName>
    </recommendedName>
</protein>
<comment type="caution">
    <text evidence="2">The sequence shown here is derived from an EMBL/GenBank/DDBJ whole genome shotgun (WGS) entry which is preliminary data.</text>
</comment>
<dbReference type="Pfam" id="PF13843">
    <property type="entry name" value="DDE_Tnp_1_7"/>
    <property type="match status" value="1"/>
</dbReference>
<dbReference type="EMBL" id="CAJOBC010004288">
    <property type="protein sequence ID" value="CAF3822107.1"/>
    <property type="molecule type" value="Genomic_DNA"/>
</dbReference>
<dbReference type="AlphaFoldDB" id="A0A814KLR9"/>
<evidence type="ECO:0000313" key="3">
    <source>
        <dbReference type="EMBL" id="CAF3822107.1"/>
    </source>
</evidence>